<dbReference type="EMBL" id="NUHO01000220">
    <property type="protein sequence ID" value="PGM87988.1"/>
    <property type="molecule type" value="Genomic_DNA"/>
</dbReference>
<gene>
    <name evidence="1" type="ORF">CN958_27790</name>
</gene>
<evidence type="ECO:0000313" key="1">
    <source>
        <dbReference type="EMBL" id="PGM87988.1"/>
    </source>
</evidence>
<reference evidence="1 2" key="1">
    <citation type="submission" date="2017-09" db="EMBL/GenBank/DDBJ databases">
        <title>Large-scale bioinformatics analysis of Bacillus genomes uncovers conserved roles of natural products in bacterial physiology.</title>
        <authorList>
            <consortium name="Agbiome Team Llc"/>
            <person name="Bleich R.M."/>
            <person name="Grubbs K.J."/>
            <person name="Santa Maria K.C."/>
            <person name="Allen S.E."/>
            <person name="Farag S."/>
            <person name="Shank E.A."/>
            <person name="Bowers A."/>
        </authorList>
    </citation>
    <scope>NUCLEOTIDE SEQUENCE [LARGE SCALE GENOMIC DNA]</scope>
    <source>
        <strain evidence="1 2">AFS053130</strain>
    </source>
</reference>
<accession>A0A2B9D5M2</accession>
<dbReference type="RefSeq" id="WP_098779381.1">
    <property type="nucleotide sequence ID" value="NZ_NUHO01000220.1"/>
</dbReference>
<sequence length="158" mass="17862">MSEYNIVTTERYISNKVTLESTDKTITDESNMLTTLLKGASFGDKKVYSTDGDLLLILEDLKVIIIDPGADCNDFVTVSGKVQTTGWKTAAFPSKFLIYIDLFDKNGTKIYRCAGHVISECKYNYIFAFEEEISFDIFNEAEKALPGWDSKVKFMRCV</sequence>
<dbReference type="AlphaFoldDB" id="A0A2B9D5M2"/>
<dbReference type="Proteomes" id="UP000222054">
    <property type="component" value="Unassembled WGS sequence"/>
</dbReference>
<comment type="caution">
    <text evidence="1">The sequence shown here is derived from an EMBL/GenBank/DDBJ whole genome shotgun (WGS) entry which is preliminary data.</text>
</comment>
<organism evidence="1 2">
    <name type="scientific">Bacillus cereus</name>
    <dbReference type="NCBI Taxonomy" id="1396"/>
    <lineage>
        <taxon>Bacteria</taxon>
        <taxon>Bacillati</taxon>
        <taxon>Bacillota</taxon>
        <taxon>Bacilli</taxon>
        <taxon>Bacillales</taxon>
        <taxon>Bacillaceae</taxon>
        <taxon>Bacillus</taxon>
        <taxon>Bacillus cereus group</taxon>
    </lineage>
</organism>
<proteinExistence type="predicted"/>
<name>A0A2B9D5M2_BACCE</name>
<protein>
    <submittedName>
        <fullName evidence="1">Uncharacterized protein</fullName>
    </submittedName>
</protein>
<evidence type="ECO:0000313" key="2">
    <source>
        <dbReference type="Proteomes" id="UP000222054"/>
    </source>
</evidence>